<dbReference type="Gene3D" id="1.10.8.60">
    <property type="match status" value="1"/>
</dbReference>
<comment type="caution">
    <text evidence="5">The sequence shown here is derived from an EMBL/GenBank/DDBJ whole genome shotgun (WGS) entry which is preliminary data.</text>
</comment>
<evidence type="ECO:0000256" key="3">
    <source>
        <dbReference type="ARBA" id="ARBA00022705"/>
    </source>
</evidence>
<dbReference type="AlphaFoldDB" id="A0AAW5K1R8"/>
<keyword evidence="1" id="KW-0808">Transferase</keyword>
<gene>
    <name evidence="5" type="ORF">NE630_05230</name>
</gene>
<evidence type="ECO:0000256" key="1">
    <source>
        <dbReference type="ARBA" id="ARBA00022679"/>
    </source>
</evidence>
<dbReference type="InterPro" id="IPR005790">
    <property type="entry name" value="DNA_polIII_delta"/>
</dbReference>
<keyword evidence="6" id="KW-1185">Reference proteome</keyword>
<keyword evidence="4" id="KW-0239">DNA-directed DNA polymerase</keyword>
<dbReference type="GO" id="GO:0003677">
    <property type="term" value="F:DNA binding"/>
    <property type="evidence" value="ECO:0007669"/>
    <property type="project" value="InterPro"/>
</dbReference>
<proteinExistence type="predicted"/>
<evidence type="ECO:0000256" key="2">
    <source>
        <dbReference type="ARBA" id="ARBA00022695"/>
    </source>
</evidence>
<evidence type="ECO:0008006" key="7">
    <source>
        <dbReference type="Google" id="ProtNLM"/>
    </source>
</evidence>
<name>A0AAW5K1R8_9BACT</name>
<evidence type="ECO:0000313" key="6">
    <source>
        <dbReference type="Proteomes" id="UP001205919"/>
    </source>
</evidence>
<dbReference type="Proteomes" id="UP001205919">
    <property type="component" value="Unassembled WGS sequence"/>
</dbReference>
<keyword evidence="2" id="KW-0548">Nucleotidyltransferase</keyword>
<keyword evidence="3" id="KW-0235">DNA replication</keyword>
<evidence type="ECO:0000256" key="4">
    <source>
        <dbReference type="ARBA" id="ARBA00022932"/>
    </source>
</evidence>
<protein>
    <recommendedName>
        <fullName evidence="7">DNA polymerase III subunit delta</fullName>
    </recommendedName>
</protein>
<dbReference type="RefSeq" id="WP_008712793.1">
    <property type="nucleotide sequence ID" value="NZ_CABKQM010000008.1"/>
</dbReference>
<accession>A0AAW5K1R8</accession>
<dbReference type="PANTHER" id="PTHR34388">
    <property type="entry name" value="DNA POLYMERASE III SUBUNIT DELTA"/>
    <property type="match status" value="1"/>
</dbReference>
<organism evidence="5 6">
    <name type="scientific">Cloacibacillus evryensis</name>
    <dbReference type="NCBI Taxonomy" id="508460"/>
    <lineage>
        <taxon>Bacteria</taxon>
        <taxon>Thermotogati</taxon>
        <taxon>Synergistota</taxon>
        <taxon>Synergistia</taxon>
        <taxon>Synergistales</taxon>
        <taxon>Synergistaceae</taxon>
        <taxon>Cloacibacillus</taxon>
    </lineage>
</organism>
<dbReference type="PANTHER" id="PTHR34388:SF1">
    <property type="entry name" value="DNA POLYMERASE III SUBUNIT DELTA"/>
    <property type="match status" value="1"/>
</dbReference>
<dbReference type="GO" id="GO:0003887">
    <property type="term" value="F:DNA-directed DNA polymerase activity"/>
    <property type="evidence" value="ECO:0007669"/>
    <property type="project" value="UniProtKB-KW"/>
</dbReference>
<evidence type="ECO:0000313" key="5">
    <source>
        <dbReference type="EMBL" id="MCQ4813831.1"/>
    </source>
</evidence>
<dbReference type="EMBL" id="JANFYT010000009">
    <property type="protein sequence ID" value="MCQ4813831.1"/>
    <property type="molecule type" value="Genomic_DNA"/>
</dbReference>
<sequence>MPALLLIAASGTAQRRLLEETAAELEKKGYAAAGRQEGGEWHSLLSDNMTGGLFDENRFIVVEGAPLMGPFPEKLSFMIDPASSVVLVLVYESEIKSQPSKFIPKDILAKCRLLRAAEFPRWPRERQMWVAALAKELGVNLAPQGASMIVELLEDPEEIRAQLKSLGLLKKKTPVGADDVEQLCLDDGSRNLLRLLDGLCTGDCAGVLKSLRAIARTGDLIPTLTPIHNRMRLAWYSGLGKDGPAFAQALGAKDYAWRMAKQADQRYGHAAVTDFIASLIRMNIEERSGLGSGWQGLETAVITLLSSSPAARGR</sequence>
<reference evidence="5 6" key="1">
    <citation type="submission" date="2022-06" db="EMBL/GenBank/DDBJ databases">
        <title>Isolation of gut microbiota from human fecal samples.</title>
        <authorList>
            <person name="Pamer E.G."/>
            <person name="Barat B."/>
            <person name="Waligurski E."/>
            <person name="Medina S."/>
            <person name="Paddock L."/>
            <person name="Mostad J."/>
        </authorList>
    </citation>
    <scope>NUCLEOTIDE SEQUENCE [LARGE SCALE GENOMIC DNA]</scope>
    <source>
        <strain evidence="5 6">DFI.9.90</strain>
    </source>
</reference>
<dbReference type="GO" id="GO:0006261">
    <property type="term" value="P:DNA-templated DNA replication"/>
    <property type="evidence" value="ECO:0007669"/>
    <property type="project" value="TreeGrafter"/>
</dbReference>
<dbReference type="GO" id="GO:0009360">
    <property type="term" value="C:DNA polymerase III complex"/>
    <property type="evidence" value="ECO:0007669"/>
    <property type="project" value="TreeGrafter"/>
</dbReference>